<dbReference type="InterPro" id="IPR050318">
    <property type="entry name" value="DENR/SUI1_TIF"/>
</dbReference>
<dbReference type="PROSITE" id="PS50296">
    <property type="entry name" value="SUI1"/>
    <property type="match status" value="1"/>
</dbReference>
<dbReference type="InterPro" id="IPR001950">
    <property type="entry name" value="SUI1"/>
</dbReference>
<reference evidence="6 7" key="1">
    <citation type="submission" date="2019-10" db="EMBL/GenBank/DDBJ databases">
        <title>Rudanella paleaurantiibacter sp. nov., isolated from sludge.</title>
        <authorList>
            <person name="Xu S.Q."/>
        </authorList>
    </citation>
    <scope>NUCLEOTIDE SEQUENCE [LARGE SCALE GENOMIC DNA]</scope>
    <source>
        <strain evidence="6 7">HX-22-17</strain>
    </source>
</reference>
<dbReference type="SUPFAM" id="SSF55159">
    <property type="entry name" value="eIF1-like"/>
    <property type="match status" value="1"/>
</dbReference>
<comment type="caution">
    <text evidence="6">The sequence shown here is derived from an EMBL/GenBank/DDBJ whole genome shotgun (WGS) entry which is preliminary data.</text>
</comment>
<feature type="domain" description="SUI1" evidence="5">
    <location>
        <begin position="41"/>
        <end position="107"/>
    </location>
</feature>
<keyword evidence="7" id="KW-1185">Reference proteome</keyword>
<dbReference type="GO" id="GO:0001731">
    <property type="term" value="P:formation of translation preinitiation complex"/>
    <property type="evidence" value="ECO:0007669"/>
    <property type="project" value="TreeGrafter"/>
</dbReference>
<proteinExistence type="inferred from homology"/>
<dbReference type="GO" id="GO:0002188">
    <property type="term" value="P:translation reinitiation"/>
    <property type="evidence" value="ECO:0007669"/>
    <property type="project" value="TreeGrafter"/>
</dbReference>
<dbReference type="Pfam" id="PF01253">
    <property type="entry name" value="SUI1"/>
    <property type="match status" value="1"/>
</dbReference>
<protein>
    <submittedName>
        <fullName evidence="6">Translation initiation factor</fullName>
    </submittedName>
</protein>
<dbReference type="CDD" id="cd11567">
    <property type="entry name" value="YciH_like"/>
    <property type="match status" value="1"/>
</dbReference>
<evidence type="ECO:0000256" key="4">
    <source>
        <dbReference type="SAM" id="MobiDB-lite"/>
    </source>
</evidence>
<dbReference type="EMBL" id="WELI01000006">
    <property type="protein sequence ID" value="KAB7729068.1"/>
    <property type="molecule type" value="Genomic_DNA"/>
</dbReference>
<evidence type="ECO:0000256" key="1">
    <source>
        <dbReference type="ARBA" id="ARBA00005422"/>
    </source>
</evidence>
<dbReference type="PANTHER" id="PTHR12789:SF0">
    <property type="entry name" value="DENSITY-REGULATED PROTEIN"/>
    <property type="match status" value="1"/>
</dbReference>
<evidence type="ECO:0000256" key="2">
    <source>
        <dbReference type="ARBA" id="ARBA00022845"/>
    </source>
</evidence>
<dbReference type="PIRSF" id="PIRSF037511">
    <property type="entry name" value="Transl_init_SUI1_pro"/>
    <property type="match status" value="1"/>
</dbReference>
<comment type="similarity">
    <text evidence="1">Belongs to the SUI1 family.</text>
</comment>
<dbReference type="InterPro" id="IPR036877">
    <property type="entry name" value="SUI1_dom_sf"/>
</dbReference>
<dbReference type="RefSeq" id="WP_152125180.1">
    <property type="nucleotide sequence ID" value="NZ_WELI01000006.1"/>
</dbReference>
<keyword evidence="6" id="KW-0396">Initiation factor</keyword>
<accession>A0A7J5TWQ8</accession>
<dbReference type="Proteomes" id="UP000488299">
    <property type="component" value="Unassembled WGS sequence"/>
</dbReference>
<evidence type="ECO:0000259" key="5">
    <source>
        <dbReference type="PROSITE" id="PS50296"/>
    </source>
</evidence>
<organism evidence="6 7">
    <name type="scientific">Rudanella paleaurantiibacter</name>
    <dbReference type="NCBI Taxonomy" id="2614655"/>
    <lineage>
        <taxon>Bacteria</taxon>
        <taxon>Pseudomonadati</taxon>
        <taxon>Bacteroidota</taxon>
        <taxon>Cytophagia</taxon>
        <taxon>Cytophagales</taxon>
        <taxon>Cytophagaceae</taxon>
        <taxon>Rudanella</taxon>
    </lineage>
</organism>
<dbReference type="InterPro" id="IPR005872">
    <property type="entry name" value="SUI1_arc_bac"/>
</dbReference>
<dbReference type="AlphaFoldDB" id="A0A7J5TWQ8"/>
<dbReference type="GO" id="GO:0003729">
    <property type="term" value="F:mRNA binding"/>
    <property type="evidence" value="ECO:0007669"/>
    <property type="project" value="TreeGrafter"/>
</dbReference>
<evidence type="ECO:0000313" key="7">
    <source>
        <dbReference type="Proteomes" id="UP000488299"/>
    </source>
</evidence>
<gene>
    <name evidence="6" type="ORF">F5984_15575</name>
</gene>
<name>A0A7J5TWQ8_9BACT</name>
<keyword evidence="3" id="KW-0648">Protein biosynthesis</keyword>
<dbReference type="Gene3D" id="3.30.780.10">
    <property type="entry name" value="SUI1-like domain"/>
    <property type="match status" value="1"/>
</dbReference>
<evidence type="ECO:0000256" key="3">
    <source>
        <dbReference type="ARBA" id="ARBA00022917"/>
    </source>
</evidence>
<sequence>MSKKSRSDRHTGPFVYSTDPDFTFPSDETPIETPPPAAQQLKIWLDRMGGGKVVTAVRGFVGTDGDLSDLAKQLKAACGTGGSAKEGEVLIQGDHRDKVLTWLTNKGYKAKKAGG</sequence>
<dbReference type="GO" id="GO:0003743">
    <property type="term" value="F:translation initiation factor activity"/>
    <property type="evidence" value="ECO:0007669"/>
    <property type="project" value="UniProtKB-KW"/>
</dbReference>
<feature type="region of interest" description="Disordered" evidence="4">
    <location>
        <begin position="1"/>
        <end position="35"/>
    </location>
</feature>
<evidence type="ECO:0000313" key="6">
    <source>
        <dbReference type="EMBL" id="KAB7729068.1"/>
    </source>
</evidence>
<dbReference type="PANTHER" id="PTHR12789">
    <property type="entry name" value="DENSITY-REGULATED PROTEIN HOMOLOG"/>
    <property type="match status" value="1"/>
</dbReference>
<dbReference type="GO" id="GO:0006417">
    <property type="term" value="P:regulation of translation"/>
    <property type="evidence" value="ECO:0007669"/>
    <property type="project" value="UniProtKB-KW"/>
</dbReference>
<keyword evidence="2" id="KW-0810">Translation regulation</keyword>